<organism evidence="1 2">
    <name type="scientific">Paenibacillus phoenicis</name>
    <dbReference type="NCBI Taxonomy" id="554117"/>
    <lineage>
        <taxon>Bacteria</taxon>
        <taxon>Bacillati</taxon>
        <taxon>Bacillota</taxon>
        <taxon>Bacilli</taxon>
        <taxon>Bacillales</taxon>
        <taxon>Paenibacillaceae</taxon>
        <taxon>Paenibacillus</taxon>
    </lineage>
</organism>
<comment type="caution">
    <text evidence="1">The sequence shown here is derived from an EMBL/GenBank/DDBJ whole genome shotgun (WGS) entry which is preliminary data.</text>
</comment>
<reference evidence="1 2" key="1">
    <citation type="submission" date="2023-12" db="EMBL/GenBank/DDBJ databases">
        <title>Whole genome sequencing of Paenibacillus phoenicis isolated from the Phoenix Mars Lander spacecraft assembly facility.</title>
        <authorList>
            <person name="Garcia A."/>
            <person name="Venkateswaran K."/>
        </authorList>
    </citation>
    <scope>NUCLEOTIDE SEQUENCE [LARGE SCALE GENOMIC DNA]</scope>
    <source>
        <strain evidence="1 2">3PO2SA</strain>
    </source>
</reference>
<accession>A0ABU5PPS7</accession>
<gene>
    <name evidence="1" type="ORF">U9M73_16945</name>
</gene>
<dbReference type="Proteomes" id="UP001292216">
    <property type="component" value="Unassembled WGS sequence"/>
</dbReference>
<evidence type="ECO:0008006" key="3">
    <source>
        <dbReference type="Google" id="ProtNLM"/>
    </source>
</evidence>
<keyword evidence="2" id="KW-1185">Reference proteome</keyword>
<sequence>MKRKIMLLTIPLAFLTMVVLFLNLYPTLVRNTKHDLQLGFIQNQEFPRINDHSDHFKNNAGLIAMAIYPDKKESLRQAQLYVTKRGDSEILQVEKMRETADLAAFEMRLKNLQWEPGEYTLYFKRGSDIQMKLDFTLE</sequence>
<dbReference type="EMBL" id="JAYERP010000001">
    <property type="protein sequence ID" value="MEA3571639.1"/>
    <property type="molecule type" value="Genomic_DNA"/>
</dbReference>
<proteinExistence type="predicted"/>
<evidence type="ECO:0000313" key="1">
    <source>
        <dbReference type="EMBL" id="MEA3571639.1"/>
    </source>
</evidence>
<dbReference type="RefSeq" id="WP_323078185.1">
    <property type="nucleotide sequence ID" value="NZ_CBCSKM010000001.1"/>
</dbReference>
<protein>
    <recommendedName>
        <fullName evidence="3">DUF5590 domain-containing protein</fullName>
    </recommendedName>
</protein>
<name>A0ABU5PPS7_9BACL</name>
<evidence type="ECO:0000313" key="2">
    <source>
        <dbReference type="Proteomes" id="UP001292216"/>
    </source>
</evidence>